<keyword evidence="3" id="KW-1185">Reference proteome</keyword>
<name>T1KI24_TETUR</name>
<keyword evidence="1" id="KW-0472">Membrane</keyword>
<evidence type="ECO:0008006" key="4">
    <source>
        <dbReference type="Google" id="ProtNLM"/>
    </source>
</evidence>
<feature type="transmembrane region" description="Helical" evidence="1">
    <location>
        <begin position="117"/>
        <end position="133"/>
    </location>
</feature>
<evidence type="ECO:0000313" key="3">
    <source>
        <dbReference type="Proteomes" id="UP000015104"/>
    </source>
</evidence>
<feature type="transmembrane region" description="Helical" evidence="1">
    <location>
        <begin position="221"/>
        <end position="250"/>
    </location>
</feature>
<sequence length="432" mass="50120">MKQKLAKHRLALLLSDLWKFVQLIFRQQLNEHDFEQLAIGAVETLEHQIVFYFALRLGFDQSVERLVEMKRQFDLKNWLVRFFILINLSRAFFVFSAEGDTAIYLGDPLFASKDRDVLKIVVVVGTGIMYFTHEGVMLVERQGGFVGAAIRVKDLLKNGFSHFPFVQPQQKDFNRTCYYISLFYIFSIPVTILYVSILYNYELVINLYNHFSFKTLFFEIAWTLTLTPLVTLLTTQLVFISAVLCFYATVHNFHMESLINATSLLLKSLDKPYNTDIKFITKHATVLFNAMDLNFRKVRFLVFYFYTGVALQSLWFIQFAIIIGNHSFVMDTLIAGLGIIIISYTLIISLVCARLTNKVGRLYPMWHQVYLKSKATINMKLKMIEILNRTTLPTTGFQIGDFGVITTDFVLIFLLEFASMMMMLRCNFGSFF</sequence>
<dbReference type="EnsemblMetazoa" id="tetur121g00030.1">
    <property type="protein sequence ID" value="tetur121g00030.1"/>
    <property type="gene ID" value="tetur121g00030"/>
</dbReference>
<feature type="transmembrane region" description="Helical" evidence="1">
    <location>
        <begin position="333"/>
        <end position="355"/>
    </location>
</feature>
<evidence type="ECO:0000256" key="1">
    <source>
        <dbReference type="SAM" id="Phobius"/>
    </source>
</evidence>
<feature type="transmembrane region" description="Helical" evidence="1">
    <location>
        <begin position="78"/>
        <end position="97"/>
    </location>
</feature>
<dbReference type="HOGENOM" id="CLU_639895_0_0_1"/>
<proteinExistence type="predicted"/>
<dbReference type="Proteomes" id="UP000015104">
    <property type="component" value="Unassembled WGS sequence"/>
</dbReference>
<reference evidence="3" key="1">
    <citation type="submission" date="2011-08" db="EMBL/GenBank/DDBJ databases">
        <authorList>
            <person name="Rombauts S."/>
        </authorList>
    </citation>
    <scope>NUCLEOTIDE SEQUENCE</scope>
    <source>
        <strain evidence="3">London</strain>
    </source>
</reference>
<reference evidence="2" key="2">
    <citation type="submission" date="2015-06" db="UniProtKB">
        <authorList>
            <consortium name="EnsemblMetazoa"/>
        </authorList>
    </citation>
    <scope>IDENTIFICATION</scope>
</reference>
<accession>T1KI24</accession>
<keyword evidence="1" id="KW-1133">Transmembrane helix</keyword>
<evidence type="ECO:0000313" key="2">
    <source>
        <dbReference type="EnsemblMetazoa" id="tetur121g00030.1"/>
    </source>
</evidence>
<feature type="transmembrane region" description="Helical" evidence="1">
    <location>
        <begin position="177"/>
        <end position="201"/>
    </location>
</feature>
<protein>
    <recommendedName>
        <fullName evidence="4">Gustatory receptor</fullName>
    </recommendedName>
</protein>
<keyword evidence="1" id="KW-0812">Transmembrane</keyword>
<organism evidence="2 3">
    <name type="scientific">Tetranychus urticae</name>
    <name type="common">Two-spotted spider mite</name>
    <dbReference type="NCBI Taxonomy" id="32264"/>
    <lineage>
        <taxon>Eukaryota</taxon>
        <taxon>Metazoa</taxon>
        <taxon>Ecdysozoa</taxon>
        <taxon>Arthropoda</taxon>
        <taxon>Chelicerata</taxon>
        <taxon>Arachnida</taxon>
        <taxon>Acari</taxon>
        <taxon>Acariformes</taxon>
        <taxon>Trombidiformes</taxon>
        <taxon>Prostigmata</taxon>
        <taxon>Eleutherengona</taxon>
        <taxon>Raphignathae</taxon>
        <taxon>Tetranychoidea</taxon>
        <taxon>Tetranychidae</taxon>
        <taxon>Tetranychus</taxon>
    </lineage>
</organism>
<feature type="transmembrane region" description="Helical" evidence="1">
    <location>
        <begin position="402"/>
        <end position="424"/>
    </location>
</feature>
<feature type="transmembrane region" description="Helical" evidence="1">
    <location>
        <begin position="301"/>
        <end position="321"/>
    </location>
</feature>
<dbReference type="AlphaFoldDB" id="T1KI24"/>
<dbReference type="EMBL" id="CAEY01000086">
    <property type="status" value="NOT_ANNOTATED_CDS"/>
    <property type="molecule type" value="Genomic_DNA"/>
</dbReference>